<comment type="caution">
    <text evidence="1">The sequence shown here is derived from an EMBL/GenBank/DDBJ whole genome shotgun (WGS) entry which is preliminary data.</text>
</comment>
<organism evidence="1 2">
    <name type="scientific">Eumeta variegata</name>
    <name type="common">Bagworm moth</name>
    <name type="synonym">Eumeta japonica</name>
    <dbReference type="NCBI Taxonomy" id="151549"/>
    <lineage>
        <taxon>Eukaryota</taxon>
        <taxon>Metazoa</taxon>
        <taxon>Ecdysozoa</taxon>
        <taxon>Arthropoda</taxon>
        <taxon>Hexapoda</taxon>
        <taxon>Insecta</taxon>
        <taxon>Pterygota</taxon>
        <taxon>Neoptera</taxon>
        <taxon>Endopterygota</taxon>
        <taxon>Lepidoptera</taxon>
        <taxon>Glossata</taxon>
        <taxon>Ditrysia</taxon>
        <taxon>Tineoidea</taxon>
        <taxon>Psychidae</taxon>
        <taxon>Oiketicinae</taxon>
        <taxon>Eumeta</taxon>
    </lineage>
</organism>
<name>A0A4C2A1F5_EUMVA</name>
<keyword evidence="2" id="KW-1185">Reference proteome</keyword>
<reference evidence="1 2" key="1">
    <citation type="journal article" date="2019" name="Commun. Biol.">
        <title>The bagworm genome reveals a unique fibroin gene that provides high tensile strength.</title>
        <authorList>
            <person name="Kono N."/>
            <person name="Nakamura H."/>
            <person name="Ohtoshi R."/>
            <person name="Tomita M."/>
            <person name="Numata K."/>
            <person name="Arakawa K."/>
        </authorList>
    </citation>
    <scope>NUCLEOTIDE SEQUENCE [LARGE SCALE GENOMIC DNA]</scope>
</reference>
<evidence type="ECO:0000313" key="1">
    <source>
        <dbReference type="EMBL" id="GBP93023.1"/>
    </source>
</evidence>
<protein>
    <submittedName>
        <fullName evidence="1">Uncharacterized protein</fullName>
    </submittedName>
</protein>
<proteinExistence type="predicted"/>
<dbReference type="AlphaFoldDB" id="A0A4C2A1F5"/>
<accession>A0A4C2A1F5</accession>
<gene>
    <name evidence="1" type="ORF">EVAR_51831_1</name>
</gene>
<evidence type="ECO:0000313" key="2">
    <source>
        <dbReference type="Proteomes" id="UP000299102"/>
    </source>
</evidence>
<sequence length="112" mass="11794">MSSFEAGSSPPYKPTSIKKRIAAGAAALSCQGGPKNNRGRWGGRRSESHSAIISGYLHAGWVTEAASVVIVGVQISDDVISESSTSTLYGNRCVMKMALTRHHLGGSYEPAE</sequence>
<dbReference type="EMBL" id="BGZK01002333">
    <property type="protein sequence ID" value="GBP93023.1"/>
    <property type="molecule type" value="Genomic_DNA"/>
</dbReference>
<dbReference type="Proteomes" id="UP000299102">
    <property type="component" value="Unassembled WGS sequence"/>
</dbReference>